<protein>
    <submittedName>
        <fullName evidence="3">Uncharacterized protein</fullName>
    </submittedName>
</protein>
<sequence length="619" mass="69589">MIDYCLKPATDFLKFKRIAWYTGFTTLYSIEISDASIADFTSPFYQPHYFLGEIPLPHLRGLSKIYTSRLVGYLRQSDGRNCPAFVDMTYAAPLGGIFGVIAMVFVSGASGIGLPEHTKMHFRPSTGNIKIGGGENYSVNQCLEPSHCIEDTKSKSPKAHGTRQEFEYHRYIREKHTRRLHYTQSEASHSSPLSGEFSSLQENGQGLWGRKKLVAWKKSFGRSKEWRCCRYLKATKQQTKGISFAGREQRAQISWNPFLPKVPIGALRRNVGFKLRSYTRSRKFFRSSDAAPSPYLTEEVLWNDFDSDAEDNETKHSSEASKPTPPIPTDSLTTQPGSTKPIFSNLSIPYENFVGAILGSTFRMLGILRSESHGDVYAVGDLSPSPDRYEAKSYILHGIPQKLYKYRVRNLKKLAAKPLFICSLDQNGRKFVINRLDKKVEGTSKASKDSKLGAIGRRNTPEFDEAFPELPKPSHTRMGESSANCTTTDSLLATIQPRLKKEARALLPPGVPKPATLTTRNYAPVLRSNLRNGEGKFSNSNTTTALGTSDQKEGGRGKKPKTPQQIERNRVRQCQSRKKKRAQRKVDSVEEDFSLNSDPYIDIRCVLWGGYASDRVSYI</sequence>
<dbReference type="AlphaFoldDB" id="A0A9P8L5C0"/>
<keyword evidence="2" id="KW-1133">Transmembrane helix</keyword>
<accession>A0A9P8L5C0</accession>
<gene>
    <name evidence="3" type="ORF">FGG08_002749</name>
</gene>
<reference evidence="3" key="1">
    <citation type="submission" date="2021-03" db="EMBL/GenBank/DDBJ databases">
        <title>Comparative genomics and phylogenomic investigation of the class Geoglossomycetes provide insights into ecological specialization and systematics.</title>
        <authorList>
            <person name="Melie T."/>
            <person name="Pirro S."/>
            <person name="Miller A.N."/>
            <person name="Quandt A."/>
        </authorList>
    </citation>
    <scope>NUCLEOTIDE SEQUENCE</scope>
    <source>
        <strain evidence="3">GBOQ0MN5Z8</strain>
    </source>
</reference>
<comment type="caution">
    <text evidence="3">The sequence shown here is derived from an EMBL/GenBank/DDBJ whole genome shotgun (WGS) entry which is preliminary data.</text>
</comment>
<keyword evidence="2" id="KW-0812">Transmembrane</keyword>
<organism evidence="3 4">
    <name type="scientific">Glutinoglossum americanum</name>
    <dbReference type="NCBI Taxonomy" id="1670608"/>
    <lineage>
        <taxon>Eukaryota</taxon>
        <taxon>Fungi</taxon>
        <taxon>Dikarya</taxon>
        <taxon>Ascomycota</taxon>
        <taxon>Pezizomycotina</taxon>
        <taxon>Geoglossomycetes</taxon>
        <taxon>Geoglossales</taxon>
        <taxon>Geoglossaceae</taxon>
        <taxon>Glutinoglossum</taxon>
    </lineage>
</organism>
<proteinExistence type="predicted"/>
<dbReference type="Proteomes" id="UP000698800">
    <property type="component" value="Unassembled WGS sequence"/>
</dbReference>
<feature type="region of interest" description="Disordered" evidence="1">
    <location>
        <begin position="444"/>
        <end position="486"/>
    </location>
</feature>
<feature type="transmembrane region" description="Helical" evidence="2">
    <location>
        <begin position="90"/>
        <end position="114"/>
    </location>
</feature>
<keyword evidence="4" id="KW-1185">Reference proteome</keyword>
<feature type="region of interest" description="Disordered" evidence="1">
    <location>
        <begin position="529"/>
        <end position="589"/>
    </location>
</feature>
<keyword evidence="2" id="KW-0472">Membrane</keyword>
<evidence type="ECO:0000256" key="1">
    <source>
        <dbReference type="SAM" id="MobiDB-lite"/>
    </source>
</evidence>
<evidence type="ECO:0000256" key="2">
    <source>
        <dbReference type="SAM" id="Phobius"/>
    </source>
</evidence>
<name>A0A9P8L5C0_9PEZI</name>
<evidence type="ECO:0000313" key="3">
    <source>
        <dbReference type="EMBL" id="KAH0542889.1"/>
    </source>
</evidence>
<feature type="compositionally biased region" description="Polar residues" evidence="1">
    <location>
        <begin position="537"/>
        <end position="549"/>
    </location>
</feature>
<dbReference type="EMBL" id="JAGHQL010000044">
    <property type="protein sequence ID" value="KAH0542889.1"/>
    <property type="molecule type" value="Genomic_DNA"/>
</dbReference>
<dbReference type="OrthoDB" id="3565384at2759"/>
<evidence type="ECO:0000313" key="4">
    <source>
        <dbReference type="Proteomes" id="UP000698800"/>
    </source>
</evidence>
<feature type="region of interest" description="Disordered" evidence="1">
    <location>
        <begin position="308"/>
        <end position="338"/>
    </location>
</feature>